<name>A0A0G1D354_9BACT</name>
<dbReference type="InterPro" id="IPR013783">
    <property type="entry name" value="Ig-like_fold"/>
</dbReference>
<sequence length="559" mass="63506">MKILLSFMLSVLLLGFLVKPSLATSDPLSVSNNVFGIHVIDENDLIDAAKLVNGNGGEWGYVTLVIREEDRDTSKWQRIFDKMRELKLIPIVRLATYAEEQNWAKPKAEDVDSWVIFLSSLNWVVKNRYVILFNEPNHSNEWGGTVSPEEYAKIVRVFYDSLKDASGDYFVLPAGFDVSVPNSKTSMDVSLYFKKMHMAELGIFKLFDGWSSHSYPNPNFSGSPYKMGRIGVQSYNWEVSYLSRFGLSQDIPIFITETGWIHKEGKDKKVLGLSSETVGDFFKDAYNNAWNDSRIVAVTPFVLNYQDKPFDQFSWKKLGQSEYYPQYDIVQNIPKIKGNPEQVENSTFIETDIPDTLISDSTYQIYAIFKNTGQSIWGENYLIDIGDFGKSGEISRTRPLEDAKVVFSLKTPSKPGVYKVELQLTNNGKKFGQGHEFAFKVISPVAVKVKAGVWKNDTNNFYFGVFDGSQIIESMEVSLSENTNVELKNVVVGKKYKFGLSKLYYPTKFETVKIDEKETEVDFGQLISMDFNGDGQFSIHDVLEGILHPLKTLKVLNIR</sequence>
<evidence type="ECO:0000313" key="2">
    <source>
        <dbReference type="Proteomes" id="UP000034837"/>
    </source>
</evidence>
<gene>
    <name evidence="1" type="ORF">UV20_C0012G0014</name>
</gene>
<comment type="caution">
    <text evidence="1">The sequence shown here is derived from an EMBL/GenBank/DDBJ whole genome shotgun (WGS) entry which is preliminary data.</text>
</comment>
<reference evidence="1 2" key="1">
    <citation type="journal article" date="2015" name="Nature">
        <title>rRNA introns, odd ribosomes, and small enigmatic genomes across a large radiation of phyla.</title>
        <authorList>
            <person name="Brown C.T."/>
            <person name="Hug L.A."/>
            <person name="Thomas B.C."/>
            <person name="Sharon I."/>
            <person name="Castelle C.J."/>
            <person name="Singh A."/>
            <person name="Wilkins M.J."/>
            <person name="Williams K.H."/>
            <person name="Banfield J.F."/>
        </authorList>
    </citation>
    <scope>NUCLEOTIDE SEQUENCE [LARGE SCALE GENOMIC DNA]</scope>
</reference>
<dbReference type="Proteomes" id="UP000034837">
    <property type="component" value="Unassembled WGS sequence"/>
</dbReference>
<protein>
    <recommendedName>
        <fullName evidence="3">Glycoside hydrolase family 5 domain-containing protein</fullName>
    </recommendedName>
</protein>
<dbReference type="Gene3D" id="2.60.40.10">
    <property type="entry name" value="Immunoglobulins"/>
    <property type="match status" value="1"/>
</dbReference>
<evidence type="ECO:0000313" key="1">
    <source>
        <dbReference type="EMBL" id="KKS56438.1"/>
    </source>
</evidence>
<dbReference type="EMBL" id="LCDO01000012">
    <property type="protein sequence ID" value="KKS56438.1"/>
    <property type="molecule type" value="Genomic_DNA"/>
</dbReference>
<organism evidence="1 2">
    <name type="scientific">Candidatus Magasanikbacteria bacterium GW2011_GWA2_42_32</name>
    <dbReference type="NCBI Taxonomy" id="1619039"/>
    <lineage>
        <taxon>Bacteria</taxon>
        <taxon>Candidatus Magasanikiibacteriota</taxon>
    </lineage>
</organism>
<dbReference type="Gene3D" id="3.20.20.80">
    <property type="entry name" value="Glycosidases"/>
    <property type="match status" value="1"/>
</dbReference>
<accession>A0A0G1D354</accession>
<dbReference type="InterPro" id="IPR017853">
    <property type="entry name" value="GH"/>
</dbReference>
<dbReference type="AlphaFoldDB" id="A0A0G1D354"/>
<evidence type="ECO:0008006" key="3">
    <source>
        <dbReference type="Google" id="ProtNLM"/>
    </source>
</evidence>
<proteinExistence type="predicted"/>
<dbReference type="SUPFAM" id="SSF51445">
    <property type="entry name" value="(Trans)glycosidases"/>
    <property type="match status" value="1"/>
</dbReference>